<name>F9WHR7_TRYCI</name>
<feature type="transmembrane region" description="Helical" evidence="1">
    <location>
        <begin position="411"/>
        <end position="436"/>
    </location>
</feature>
<feature type="transmembrane region" description="Helical" evidence="1">
    <location>
        <begin position="372"/>
        <end position="391"/>
    </location>
</feature>
<feature type="transmembrane region" description="Helical" evidence="1">
    <location>
        <begin position="448"/>
        <end position="469"/>
    </location>
</feature>
<feature type="transmembrane region" description="Helical" evidence="1">
    <location>
        <begin position="42"/>
        <end position="63"/>
    </location>
</feature>
<reference evidence="2 3" key="2">
    <citation type="journal article" date="2012" name="Proc. Natl. Acad. Sci. U.S.A.">
        <title>Antigenic diversity is generated by distinct evolutionary mechanisms in African trypanosome species.</title>
        <authorList>
            <person name="Jackson A.P."/>
            <person name="Berry A."/>
            <person name="Aslett M."/>
            <person name="Allison H.C."/>
            <person name="Burton P."/>
            <person name="Vavrova-Anderson J."/>
            <person name="Brown R."/>
            <person name="Browne H."/>
            <person name="Corton N."/>
            <person name="Hauser H."/>
            <person name="Gamble J."/>
            <person name="Gilderthorp R."/>
            <person name="Marcello L."/>
            <person name="McQuillan J."/>
            <person name="Otto T.D."/>
            <person name="Quail M.A."/>
            <person name="Sanders M.J."/>
            <person name="van Tonder A."/>
            <person name="Ginger M.L."/>
            <person name="Field M.C."/>
            <person name="Barry J.D."/>
            <person name="Hertz-Fowler C."/>
            <person name="Berriman M."/>
        </authorList>
    </citation>
    <scope>NUCLEOTIDE SEQUENCE [LARGE SCALE GENOMIC DNA]</scope>
    <source>
        <strain evidence="2 3">IL3000</strain>
    </source>
</reference>
<feature type="transmembrane region" description="Helical" evidence="1">
    <location>
        <begin position="99"/>
        <end position="117"/>
    </location>
</feature>
<accession>F9WHR7</accession>
<keyword evidence="1" id="KW-0472">Membrane</keyword>
<feature type="transmembrane region" description="Helical" evidence="1">
    <location>
        <begin position="200"/>
        <end position="217"/>
    </location>
</feature>
<evidence type="ECO:0000256" key="1">
    <source>
        <dbReference type="SAM" id="Phobius"/>
    </source>
</evidence>
<feature type="transmembrane region" description="Helical" evidence="1">
    <location>
        <begin position="223"/>
        <end position="242"/>
    </location>
</feature>
<evidence type="ECO:0000313" key="2">
    <source>
        <dbReference type="EMBL" id="CCD16861.1"/>
    </source>
</evidence>
<gene>
    <name evidence="2" type="ORF">TCIL3000_0_17460</name>
</gene>
<keyword evidence="3" id="KW-1185">Reference proteome</keyword>
<dbReference type="AlphaFoldDB" id="F9WHR7"/>
<feature type="transmembrane region" description="Helical" evidence="1">
    <location>
        <begin position="280"/>
        <end position="304"/>
    </location>
</feature>
<proteinExistence type="predicted"/>
<keyword evidence="1" id="KW-0812">Transmembrane</keyword>
<protein>
    <submittedName>
        <fullName evidence="2">WGS project CAEQ00000000 data, annotated contig 688</fullName>
    </submittedName>
</protein>
<sequence length="470" mass="53094">MHLDFGIYGDVLAGGWPGDRRNWPCRNASDRSKNPYLSQENILIFLIFGLVLSPAIQFFFLAFCNFHDHNVRFCNEKARCPCEFSEAARFVFTYGLHMYIPYAVFNPMLFFLALHVITQEREQQRLLCRIRCYITTDNIGQTNADDAAGQHRALWWDVPPVVQALYSNFPFWTTVVMRFVLLATLETWVIKLPGEDAKRAILLTLALSVPLLVTARYTGELSLIVPFVLLDAYPLLIPSIIASTGVGKEMRHALHPLLLGLVERLFWYLSAAAMPQGTPVGIKVAVSSTFAFVYVVSALISTMFIAGKQWLLVLVISAAQIFLFEMLFNLLVLEVLVLQFFRCIVTRMKHGEPSPVAIEVTDPINISTQVRWPAMLLAVCAALPLFFVTRWDRVLPRGQCDGYVPRREHSLLAPLVSCAAAFAMACVLAAVIRLRYDRLRPPLVVHDWFLTLMWGWFIVCSVPFALTAAS</sequence>
<dbReference type="Proteomes" id="UP000000702">
    <property type="component" value="Unassembled WGS sequence"/>
</dbReference>
<feature type="transmembrane region" description="Helical" evidence="1">
    <location>
        <begin position="311"/>
        <end position="332"/>
    </location>
</feature>
<organism evidence="2 3">
    <name type="scientific">Trypanosoma congolense (strain IL3000)</name>
    <dbReference type="NCBI Taxonomy" id="1068625"/>
    <lineage>
        <taxon>Eukaryota</taxon>
        <taxon>Discoba</taxon>
        <taxon>Euglenozoa</taxon>
        <taxon>Kinetoplastea</taxon>
        <taxon>Metakinetoplastina</taxon>
        <taxon>Trypanosomatida</taxon>
        <taxon>Trypanosomatidae</taxon>
        <taxon>Trypanosoma</taxon>
        <taxon>Nannomonas</taxon>
    </lineage>
</organism>
<reference evidence="3" key="1">
    <citation type="submission" date="2011-07" db="EMBL/GenBank/DDBJ databases">
        <title>Divergent evolution of antigenic variation in African trypanosomes.</title>
        <authorList>
            <person name="Jackson A.P."/>
            <person name="Berry A."/>
            <person name="Allison H.C."/>
            <person name="Burton P."/>
            <person name="Anderson J."/>
            <person name="Aslett M."/>
            <person name="Brown R."/>
            <person name="Corton N."/>
            <person name="Harris D."/>
            <person name="Hauser H."/>
            <person name="Gamble J."/>
            <person name="Gilderthorp R."/>
            <person name="McQuillan J."/>
            <person name="Quail M.A."/>
            <person name="Sanders M."/>
            <person name="Van Tonder A."/>
            <person name="Ginger M.L."/>
            <person name="Donelson J.E."/>
            <person name="Field M.C."/>
            <person name="Barry J.D."/>
            <person name="Berriman M."/>
            <person name="Hertz-Fowler C."/>
        </authorList>
    </citation>
    <scope>NUCLEOTIDE SEQUENCE [LARGE SCALE GENOMIC DNA]</scope>
    <source>
        <strain evidence="3">IL3000</strain>
    </source>
</reference>
<keyword evidence="1" id="KW-1133">Transmembrane helix</keyword>
<dbReference type="EMBL" id="CAEQ01002479">
    <property type="protein sequence ID" value="CCD16861.1"/>
    <property type="molecule type" value="Genomic_DNA"/>
</dbReference>
<evidence type="ECO:0000313" key="3">
    <source>
        <dbReference type="Proteomes" id="UP000000702"/>
    </source>
</evidence>
<comment type="caution">
    <text evidence="2">The sequence shown here is derived from an EMBL/GenBank/DDBJ whole genome shotgun (WGS) entry which is preliminary data.</text>
</comment>
<dbReference type="VEuPathDB" id="TriTrypDB:TcIL3000_0_17460"/>
<feature type="transmembrane region" description="Helical" evidence="1">
    <location>
        <begin position="254"/>
        <end position="274"/>
    </location>
</feature>